<gene>
    <name evidence="4" type="ORF">Q4Q39_14040</name>
</gene>
<dbReference type="RefSeq" id="WP_303283142.1">
    <property type="nucleotide sequence ID" value="NZ_BAABCZ010000009.1"/>
</dbReference>
<organism evidence="4 5">
    <name type="scientific">Flavivirga amylovorans</name>
    <dbReference type="NCBI Taxonomy" id="870486"/>
    <lineage>
        <taxon>Bacteria</taxon>
        <taxon>Pseudomonadati</taxon>
        <taxon>Bacteroidota</taxon>
        <taxon>Flavobacteriia</taxon>
        <taxon>Flavobacteriales</taxon>
        <taxon>Flavobacteriaceae</taxon>
        <taxon>Flavivirga</taxon>
    </lineage>
</organism>
<keyword evidence="5" id="KW-1185">Reference proteome</keyword>
<evidence type="ECO:0000256" key="3">
    <source>
        <dbReference type="ARBA" id="ARBA00023235"/>
    </source>
</evidence>
<evidence type="ECO:0000256" key="2">
    <source>
        <dbReference type="ARBA" id="ARBA00023211"/>
    </source>
</evidence>
<evidence type="ECO:0000313" key="4">
    <source>
        <dbReference type="EMBL" id="MDO5988529.1"/>
    </source>
</evidence>
<comment type="caution">
    <text evidence="4">The sequence shown here is derived from an EMBL/GenBank/DDBJ whole genome shotgun (WGS) entry which is preliminary data.</text>
</comment>
<dbReference type="SUPFAM" id="SSF51658">
    <property type="entry name" value="Xylose isomerase-like"/>
    <property type="match status" value="1"/>
</dbReference>
<keyword evidence="2" id="KW-0464">Manganese</keyword>
<name>A0ABT8X3N0_9FLAO</name>
<reference evidence="4" key="1">
    <citation type="submission" date="2023-07" db="EMBL/GenBank/DDBJ databases">
        <title>Two novel species in the genus Flavivirga.</title>
        <authorList>
            <person name="Kwon K."/>
        </authorList>
    </citation>
    <scope>NUCLEOTIDE SEQUENCE</scope>
    <source>
        <strain evidence="4">KACC 14157</strain>
    </source>
</reference>
<keyword evidence="3 4" id="KW-0413">Isomerase</keyword>
<dbReference type="GO" id="GO:0016853">
    <property type="term" value="F:isomerase activity"/>
    <property type="evidence" value="ECO:0007669"/>
    <property type="project" value="UniProtKB-KW"/>
</dbReference>
<dbReference type="PANTHER" id="PTHR30268:SF0">
    <property type="entry name" value="L-RHAMNOSE ISOMERASE"/>
    <property type="match status" value="1"/>
</dbReference>
<dbReference type="PANTHER" id="PTHR30268">
    <property type="entry name" value="L-RHAMNOSE ISOMERASE"/>
    <property type="match status" value="1"/>
</dbReference>
<sequence>MKISKDQIQDANTKTIDSHNENFSFLSEQLSKKGHDVSNIISKLSKFQVAIPSWALGAGGTRFGRFSFYGEPSSLEQKLDDVGIIHSLTQTAGSVSLHIPWDIPSDYSAIKEQAEKLNIKFDSVNSNTFQDQEGAKESYKYGSLSNISKAVRDQAIAHNLEVIKIGDKLGSKSLTVWLADGSCFPGQNNFQTALQNTQDSLKDIYKGLPNDWSLLIEYKPYEPNFYSTVIQDWGTSFMLANECGDKAFTLVDLGHHLPNCNIEQIISMLMLKGKLGGFHFNDSKYGDDDLTVGSIKPYALFLIFNELVYGMQNNPQNPDLAWMIDASHNIKDPLEDLIQSIEAIQQAYAKALLVDQKALKVAQQEHDVVKCQEILQEAYRTDVRPLVEKTRFDIGGAISPIDTYRYLNVRNELIKERGKHTTATGL</sequence>
<protein>
    <submittedName>
        <fullName evidence="4">Sugar isomerase</fullName>
    </submittedName>
</protein>
<keyword evidence="1" id="KW-0479">Metal-binding</keyword>
<dbReference type="Gene3D" id="3.20.20.150">
    <property type="entry name" value="Divalent-metal-dependent TIM barrel enzymes"/>
    <property type="match status" value="1"/>
</dbReference>
<dbReference type="InterPro" id="IPR050337">
    <property type="entry name" value="L-rhamnose_isomerase"/>
</dbReference>
<evidence type="ECO:0000313" key="5">
    <source>
        <dbReference type="Proteomes" id="UP001176891"/>
    </source>
</evidence>
<proteinExistence type="predicted"/>
<dbReference type="EMBL" id="JAUOEM010000004">
    <property type="protein sequence ID" value="MDO5988529.1"/>
    <property type="molecule type" value="Genomic_DNA"/>
</dbReference>
<dbReference type="Proteomes" id="UP001176891">
    <property type="component" value="Unassembled WGS sequence"/>
</dbReference>
<evidence type="ECO:0000256" key="1">
    <source>
        <dbReference type="ARBA" id="ARBA00022723"/>
    </source>
</evidence>
<dbReference type="InterPro" id="IPR036237">
    <property type="entry name" value="Xyl_isomerase-like_sf"/>
</dbReference>
<accession>A0ABT8X3N0</accession>